<dbReference type="Pfam" id="PF17696">
    <property type="entry name" value="ALN"/>
    <property type="match status" value="1"/>
</dbReference>
<keyword evidence="1" id="KW-0812">Transmembrane</keyword>
<dbReference type="PANTHER" id="PTHR37367:SF1">
    <property type="entry name" value="CHROMOSOME 4 OPEN READING FRAME 3"/>
    <property type="match status" value="1"/>
</dbReference>
<dbReference type="Ensembl" id="ENSSFOT00015061531.1">
    <property type="protein sequence ID" value="ENSSFOP00015043371.1"/>
    <property type="gene ID" value="ENSSFOG00015029766.1"/>
</dbReference>
<dbReference type="PANTHER" id="PTHR37367">
    <property type="entry name" value="CHROMOSOME 4 OPEN READING FRAME 3"/>
    <property type="match status" value="1"/>
</dbReference>
<organism evidence="2 3">
    <name type="scientific">Scleropages formosus</name>
    <name type="common">Asian bonytongue</name>
    <name type="synonym">Osteoglossum formosum</name>
    <dbReference type="NCBI Taxonomy" id="113540"/>
    <lineage>
        <taxon>Eukaryota</taxon>
        <taxon>Metazoa</taxon>
        <taxon>Chordata</taxon>
        <taxon>Craniata</taxon>
        <taxon>Vertebrata</taxon>
        <taxon>Euteleostomi</taxon>
        <taxon>Actinopterygii</taxon>
        <taxon>Neopterygii</taxon>
        <taxon>Teleostei</taxon>
        <taxon>Osteoglossocephala</taxon>
        <taxon>Osteoglossomorpha</taxon>
        <taxon>Osteoglossiformes</taxon>
        <taxon>Osteoglossidae</taxon>
        <taxon>Scleropages</taxon>
    </lineage>
</organism>
<dbReference type="Proteomes" id="UP000694397">
    <property type="component" value="Chromosome 5"/>
</dbReference>
<evidence type="ECO:0000256" key="1">
    <source>
        <dbReference type="SAM" id="Phobius"/>
    </source>
</evidence>
<proteinExistence type="predicted"/>
<feature type="transmembrane region" description="Helical" evidence="1">
    <location>
        <begin position="6"/>
        <end position="29"/>
    </location>
</feature>
<reference evidence="2" key="2">
    <citation type="submission" date="2025-08" db="UniProtKB">
        <authorList>
            <consortium name="Ensembl"/>
        </authorList>
    </citation>
    <scope>IDENTIFICATION</scope>
</reference>
<protein>
    <submittedName>
        <fullName evidence="2">Uncharacterized protein</fullName>
    </submittedName>
</protein>
<dbReference type="OrthoDB" id="8878317at2759"/>
<keyword evidence="3" id="KW-1185">Reference proteome</keyword>
<name>A0A8C9SY97_SCLFO</name>
<dbReference type="InterPro" id="IPR038780">
    <property type="entry name" value="ALN"/>
</dbReference>
<evidence type="ECO:0000313" key="3">
    <source>
        <dbReference type="Proteomes" id="UP000694397"/>
    </source>
</evidence>
<keyword evidence="1" id="KW-1133">Transmembrane helix</keyword>
<reference evidence="2" key="3">
    <citation type="submission" date="2025-09" db="UniProtKB">
        <authorList>
            <consortium name="Ensembl"/>
        </authorList>
    </citation>
    <scope>IDENTIFICATION</scope>
</reference>
<accession>A0A8C9SY97</accession>
<feature type="transmembrane region" description="Helical" evidence="1">
    <location>
        <begin position="50"/>
        <end position="72"/>
    </location>
</feature>
<dbReference type="AlphaFoldDB" id="A0A8C9SY97"/>
<reference evidence="2 3" key="1">
    <citation type="submission" date="2019-04" db="EMBL/GenBank/DDBJ databases">
        <authorList>
            <consortium name="Wellcome Sanger Institute Data Sharing"/>
        </authorList>
    </citation>
    <scope>NUCLEOTIDE SEQUENCE [LARGE SCALE GENOMIC DNA]</scope>
</reference>
<evidence type="ECO:0000313" key="2">
    <source>
        <dbReference type="Ensembl" id="ENSSFOP00015043371.1"/>
    </source>
</evidence>
<sequence length="73" mass="8669">MSVDPHFLILSSFPVTIPPLLPVGLFDMGQQQQKEEERINTATCLHKHSYWYDFWMFILIDVALFFFIYFVVP</sequence>
<keyword evidence="1" id="KW-0472">Membrane</keyword>